<proteinExistence type="predicted"/>
<gene>
    <name evidence="1" type="ORF">GKIL_1079</name>
</gene>
<dbReference type="Proteomes" id="UP000017396">
    <property type="component" value="Chromosome"/>
</dbReference>
<dbReference type="HOGENOM" id="CLU_2897829_0_0_3"/>
<evidence type="ECO:0000313" key="1">
    <source>
        <dbReference type="EMBL" id="AGY57325.1"/>
    </source>
</evidence>
<reference evidence="1 2" key="1">
    <citation type="journal article" date="2013" name="PLoS ONE">
        <title>Cultivation and Complete Genome Sequencing of Gloeobacter kilaueensis sp. nov., from a Lava Cave in Kilauea Caldera, Hawai'i.</title>
        <authorList>
            <person name="Saw J.H."/>
            <person name="Schatz M."/>
            <person name="Brown M.V."/>
            <person name="Kunkel D.D."/>
            <person name="Foster J.S."/>
            <person name="Shick H."/>
            <person name="Christensen S."/>
            <person name="Hou S."/>
            <person name="Wan X."/>
            <person name="Donachie S.P."/>
        </authorList>
    </citation>
    <scope>NUCLEOTIDE SEQUENCE [LARGE SCALE GENOMIC DNA]</scope>
    <source>
        <strain evidence="2">JS</strain>
    </source>
</reference>
<dbReference type="KEGG" id="glj:GKIL_1079"/>
<keyword evidence="2" id="KW-1185">Reference proteome</keyword>
<evidence type="ECO:0000313" key="2">
    <source>
        <dbReference type="Proteomes" id="UP000017396"/>
    </source>
</evidence>
<sequence>MNVRMAEPEEMEQIAREKARARAAFNALDPEQAQRYLEFSFRPRSFELIVPKGWALGLRKRR</sequence>
<dbReference type="EMBL" id="CP003587">
    <property type="protein sequence ID" value="AGY57325.1"/>
    <property type="molecule type" value="Genomic_DNA"/>
</dbReference>
<organism evidence="1 2">
    <name type="scientific">Gloeobacter kilaueensis (strain ATCC BAA-2537 / CCAP 1431/1 / ULC 316 / JS1)</name>
    <dbReference type="NCBI Taxonomy" id="1183438"/>
    <lineage>
        <taxon>Bacteria</taxon>
        <taxon>Bacillati</taxon>
        <taxon>Cyanobacteriota</taxon>
        <taxon>Cyanophyceae</taxon>
        <taxon>Gloeobacterales</taxon>
        <taxon>Gloeobacteraceae</taxon>
        <taxon>Gloeobacter</taxon>
    </lineage>
</organism>
<dbReference type="AlphaFoldDB" id="U5QI66"/>
<dbReference type="STRING" id="1183438.GKIL_1079"/>
<accession>U5QI66</accession>
<protein>
    <submittedName>
        <fullName evidence="1">Uncharacterized protein</fullName>
    </submittedName>
</protein>
<name>U5QI66_GLOK1</name>
<dbReference type="RefSeq" id="WP_023172394.1">
    <property type="nucleotide sequence ID" value="NC_022600.1"/>
</dbReference>